<sequence>MARFYGLPKVHKPRVPLRPIVSLRDTPTLGLSKWLYQRPSFLAKDSPWTVKLAEDFLKCSQDLDVKADEVVVSFDEIPPTLAINTISSVRAEERDTNGLPFVWAHCRSSSAEARTASLQLGGSEKGPKTDGERDNIAGARIVRRLNNYYILN</sequence>
<dbReference type="AlphaFoldDB" id="A0A3P6RZK9"/>
<feature type="region of interest" description="Disordered" evidence="1">
    <location>
        <begin position="115"/>
        <end position="135"/>
    </location>
</feature>
<dbReference type="OrthoDB" id="6782675at2759"/>
<evidence type="ECO:0000313" key="3">
    <source>
        <dbReference type="Proteomes" id="UP000281553"/>
    </source>
</evidence>
<protein>
    <submittedName>
        <fullName evidence="2">Uncharacterized protein</fullName>
    </submittedName>
</protein>
<dbReference type="EMBL" id="UYRU01011833">
    <property type="protein sequence ID" value="VDK47398.1"/>
    <property type="molecule type" value="Genomic_DNA"/>
</dbReference>
<feature type="compositionally biased region" description="Basic and acidic residues" evidence="1">
    <location>
        <begin position="125"/>
        <end position="135"/>
    </location>
</feature>
<evidence type="ECO:0000256" key="1">
    <source>
        <dbReference type="SAM" id="MobiDB-lite"/>
    </source>
</evidence>
<gene>
    <name evidence="2" type="ORF">DILT_LOCUS1598</name>
</gene>
<organism evidence="2 3">
    <name type="scientific">Dibothriocephalus latus</name>
    <name type="common">Fish tapeworm</name>
    <name type="synonym">Diphyllobothrium latum</name>
    <dbReference type="NCBI Taxonomy" id="60516"/>
    <lineage>
        <taxon>Eukaryota</taxon>
        <taxon>Metazoa</taxon>
        <taxon>Spiralia</taxon>
        <taxon>Lophotrochozoa</taxon>
        <taxon>Platyhelminthes</taxon>
        <taxon>Cestoda</taxon>
        <taxon>Eucestoda</taxon>
        <taxon>Diphyllobothriidea</taxon>
        <taxon>Diphyllobothriidae</taxon>
        <taxon>Dibothriocephalus</taxon>
    </lineage>
</organism>
<reference evidence="2 3" key="1">
    <citation type="submission" date="2018-11" db="EMBL/GenBank/DDBJ databases">
        <authorList>
            <consortium name="Pathogen Informatics"/>
        </authorList>
    </citation>
    <scope>NUCLEOTIDE SEQUENCE [LARGE SCALE GENOMIC DNA]</scope>
</reference>
<proteinExistence type="predicted"/>
<dbReference type="Proteomes" id="UP000281553">
    <property type="component" value="Unassembled WGS sequence"/>
</dbReference>
<evidence type="ECO:0000313" key="2">
    <source>
        <dbReference type="EMBL" id="VDK47398.1"/>
    </source>
</evidence>
<accession>A0A3P6RZK9</accession>
<name>A0A3P6RZK9_DIBLA</name>
<keyword evidence="3" id="KW-1185">Reference proteome</keyword>